<dbReference type="InterPro" id="IPR037523">
    <property type="entry name" value="VOC_core"/>
</dbReference>
<reference evidence="2" key="1">
    <citation type="submission" date="2023-03" db="EMBL/GenBank/DDBJ databases">
        <title>Actinorhabdospora filicis NBRC 111898.</title>
        <authorList>
            <person name="Ichikawa N."/>
            <person name="Sato H."/>
            <person name="Tonouchi N."/>
        </authorList>
    </citation>
    <scope>NUCLEOTIDE SEQUENCE</scope>
    <source>
        <strain evidence="2">NBRC 111898</strain>
    </source>
</reference>
<organism evidence="2 3">
    <name type="scientific">Actinorhabdospora filicis</name>
    <dbReference type="NCBI Taxonomy" id="1785913"/>
    <lineage>
        <taxon>Bacteria</taxon>
        <taxon>Bacillati</taxon>
        <taxon>Actinomycetota</taxon>
        <taxon>Actinomycetes</taxon>
        <taxon>Micromonosporales</taxon>
        <taxon>Micromonosporaceae</taxon>
        <taxon>Actinorhabdospora</taxon>
    </lineage>
</organism>
<proteinExistence type="predicted"/>
<dbReference type="PANTHER" id="PTHR35908:SF1">
    <property type="entry name" value="CONSERVED PROTEIN"/>
    <property type="match status" value="1"/>
</dbReference>
<evidence type="ECO:0000313" key="3">
    <source>
        <dbReference type="Proteomes" id="UP001165079"/>
    </source>
</evidence>
<accession>A0A9W6SJ97</accession>
<dbReference type="CDD" id="cd06587">
    <property type="entry name" value="VOC"/>
    <property type="match status" value="1"/>
</dbReference>
<comment type="caution">
    <text evidence="2">The sequence shown here is derived from an EMBL/GenBank/DDBJ whole genome shotgun (WGS) entry which is preliminary data.</text>
</comment>
<dbReference type="Gene3D" id="3.10.180.10">
    <property type="entry name" value="2,3-Dihydroxybiphenyl 1,2-Dioxygenase, domain 1"/>
    <property type="match status" value="1"/>
</dbReference>
<feature type="domain" description="VOC" evidence="1">
    <location>
        <begin position="4"/>
        <end position="120"/>
    </location>
</feature>
<dbReference type="InterPro" id="IPR041581">
    <property type="entry name" value="Glyoxalase_6"/>
</dbReference>
<dbReference type="Pfam" id="PF18029">
    <property type="entry name" value="Glyoxalase_6"/>
    <property type="match status" value="1"/>
</dbReference>
<keyword evidence="3" id="KW-1185">Reference proteome</keyword>
<protein>
    <submittedName>
        <fullName evidence="2">Glyoxalase</fullName>
    </submittedName>
</protein>
<dbReference type="PROSITE" id="PS51819">
    <property type="entry name" value="VOC"/>
    <property type="match status" value="1"/>
</dbReference>
<dbReference type="EMBL" id="BSTX01000001">
    <property type="protein sequence ID" value="GLZ77283.1"/>
    <property type="molecule type" value="Genomic_DNA"/>
</dbReference>
<dbReference type="SUPFAM" id="SSF54593">
    <property type="entry name" value="Glyoxalase/Bleomycin resistance protein/Dihydroxybiphenyl dioxygenase"/>
    <property type="match status" value="1"/>
</dbReference>
<dbReference type="PANTHER" id="PTHR35908">
    <property type="entry name" value="HYPOTHETICAL FUSION PROTEIN"/>
    <property type="match status" value="1"/>
</dbReference>
<evidence type="ECO:0000259" key="1">
    <source>
        <dbReference type="PROSITE" id="PS51819"/>
    </source>
</evidence>
<gene>
    <name evidence="2" type="ORF">Afil01_20900</name>
</gene>
<sequence>MIGRLFSLVIDCPDPSELAGFYESLLSMPRVEDSPDYVVLADPAGTQMVTFQRVGDYRPPSWRDPERPARAHVDVLVGDLDVAQEQVLALGATLLEGSDKPVGYRVYADPVGHPFCLITQESIVPGA</sequence>
<dbReference type="AlphaFoldDB" id="A0A9W6SJ97"/>
<name>A0A9W6SJ97_9ACTN</name>
<dbReference type="InterPro" id="IPR029068">
    <property type="entry name" value="Glyas_Bleomycin-R_OHBP_Dase"/>
</dbReference>
<dbReference type="Proteomes" id="UP001165079">
    <property type="component" value="Unassembled WGS sequence"/>
</dbReference>
<evidence type="ECO:0000313" key="2">
    <source>
        <dbReference type="EMBL" id="GLZ77283.1"/>
    </source>
</evidence>
<dbReference type="RefSeq" id="WP_285662411.1">
    <property type="nucleotide sequence ID" value="NZ_BSTX01000001.1"/>
</dbReference>